<dbReference type="Proteomes" id="UP000240042">
    <property type="component" value="Unassembled WGS sequence"/>
</dbReference>
<gene>
    <name evidence="2" type="ORF">SAMN02745150_00379</name>
</gene>
<feature type="transmembrane region" description="Helical" evidence="1">
    <location>
        <begin position="6"/>
        <end position="25"/>
    </location>
</feature>
<evidence type="ECO:0000256" key="1">
    <source>
        <dbReference type="SAM" id="Phobius"/>
    </source>
</evidence>
<dbReference type="EMBL" id="FOKY01000001">
    <property type="protein sequence ID" value="SFB70781.1"/>
    <property type="molecule type" value="Genomic_DNA"/>
</dbReference>
<keyword evidence="1" id="KW-0812">Transmembrane</keyword>
<name>A0A1I1D761_BREAD</name>
<dbReference type="AlphaFoldDB" id="A0A1I1D761"/>
<accession>A0A1I1D761</accession>
<evidence type="ECO:0000313" key="3">
    <source>
        <dbReference type="Proteomes" id="UP000240042"/>
    </source>
</evidence>
<keyword evidence="1" id="KW-1133">Transmembrane helix</keyword>
<proteinExistence type="predicted"/>
<sequence length="146" mass="17140">MMWIYILIIFIGVGIYWWRSLSFLAEEHTFLTKKLDLLEPFLNASHLGLEEQTAFIETARQFSMILVEASRKNIKYKKQLQMINHRLLGFILSIPRLDEDPAEDMLLKAVKQIETIDAASKDICRYLNKKKLLLRKYIAANKPKNI</sequence>
<keyword evidence="3" id="KW-1185">Reference proteome</keyword>
<evidence type="ECO:0000313" key="2">
    <source>
        <dbReference type="EMBL" id="SFB70781.1"/>
    </source>
</evidence>
<dbReference type="RefSeq" id="WP_092317848.1">
    <property type="nucleotide sequence ID" value="NZ_FOKY01000001.1"/>
</dbReference>
<keyword evidence="1" id="KW-0472">Membrane</keyword>
<dbReference type="STRING" id="34097.SAMN02745150_00379"/>
<reference evidence="3" key="1">
    <citation type="submission" date="2016-10" db="EMBL/GenBank/DDBJ databases">
        <authorList>
            <person name="Varghese N."/>
            <person name="Submissions S."/>
        </authorList>
    </citation>
    <scope>NUCLEOTIDE SEQUENCE [LARGE SCALE GENOMIC DNA]</scope>
    <source>
        <strain evidence="3">ATCC 43811</strain>
    </source>
</reference>
<organism evidence="2 3">
    <name type="scientific">Brevinema andersonii</name>
    <dbReference type="NCBI Taxonomy" id="34097"/>
    <lineage>
        <taxon>Bacteria</taxon>
        <taxon>Pseudomonadati</taxon>
        <taxon>Spirochaetota</taxon>
        <taxon>Spirochaetia</taxon>
        <taxon>Brevinematales</taxon>
        <taxon>Brevinemataceae</taxon>
        <taxon>Brevinema</taxon>
    </lineage>
</organism>
<protein>
    <submittedName>
        <fullName evidence="2">Uncharacterized protein</fullName>
    </submittedName>
</protein>